<evidence type="ECO:0000313" key="1">
    <source>
        <dbReference type="EMBL" id="EWZ28086.1"/>
    </source>
</evidence>
<gene>
    <name evidence="1" type="ORF">FOZG_18220</name>
</gene>
<proteinExistence type="predicted"/>
<dbReference type="HOGENOM" id="CLU_187836_0_0_1"/>
<organism evidence="1">
    <name type="scientific">Fusarium oxysporum Fo47</name>
    <dbReference type="NCBI Taxonomy" id="660027"/>
    <lineage>
        <taxon>Eukaryota</taxon>
        <taxon>Fungi</taxon>
        <taxon>Dikarya</taxon>
        <taxon>Ascomycota</taxon>
        <taxon>Pezizomycotina</taxon>
        <taxon>Sordariomycetes</taxon>
        <taxon>Hypocreomycetidae</taxon>
        <taxon>Hypocreales</taxon>
        <taxon>Nectriaceae</taxon>
        <taxon>Fusarium</taxon>
        <taxon>Fusarium oxysporum species complex</taxon>
    </lineage>
</organism>
<sequence>MKKVMKYIDQKNSQIQRLEEEKAVLKAPVAVREPTGRVAVQFDPNKAFPEIEQIISARDQAEKNILHQIEGNKRNNIKRVRQKHRLWIQYL</sequence>
<dbReference type="VEuPathDB" id="FungiDB:FOZG_18220"/>
<dbReference type="EMBL" id="JH717937">
    <property type="protein sequence ID" value="EWZ28086.1"/>
    <property type="molecule type" value="Genomic_DNA"/>
</dbReference>
<dbReference type="AlphaFoldDB" id="W9J883"/>
<dbReference type="Proteomes" id="UP000030766">
    <property type="component" value="Unassembled WGS sequence"/>
</dbReference>
<protein>
    <submittedName>
        <fullName evidence="1">Uncharacterized protein</fullName>
    </submittedName>
</protein>
<accession>W9J883</accession>
<name>W9J883_FUSOX</name>
<reference evidence="1" key="1">
    <citation type="submission" date="2011-06" db="EMBL/GenBank/DDBJ databases">
        <title>The Genome Sequence of Fusarium oxysporum Fo47.</title>
        <authorList>
            <consortium name="The Broad Institute Genome Sequencing Platform"/>
            <person name="Ma L.-J."/>
            <person name="Gale L.R."/>
            <person name="Schwartz D.C."/>
            <person name="Zhou S."/>
            <person name="Corby-Kistler H."/>
            <person name="Young S.K."/>
            <person name="Zeng Q."/>
            <person name="Gargeya S."/>
            <person name="Fitzgerald M."/>
            <person name="Haas B."/>
            <person name="Abouelleil A."/>
            <person name="Alvarado L."/>
            <person name="Arachchi H.M."/>
            <person name="Berlin A."/>
            <person name="Brown A."/>
            <person name="Chapman S.B."/>
            <person name="Chen Z."/>
            <person name="Dunbar C."/>
            <person name="Freedman E."/>
            <person name="Gearin G."/>
            <person name="Gellesch M."/>
            <person name="Goldberg J."/>
            <person name="Griggs A."/>
            <person name="Gujja S."/>
            <person name="Heiman D."/>
            <person name="Howarth C."/>
            <person name="Larson L."/>
            <person name="Lui A."/>
            <person name="MacDonald P.J.P."/>
            <person name="Mehta T."/>
            <person name="Montmayeur A."/>
            <person name="Murphy C."/>
            <person name="Neiman D."/>
            <person name="Pearson M."/>
            <person name="Priest M."/>
            <person name="Roberts A."/>
            <person name="Saif S."/>
            <person name="Shea T."/>
            <person name="Shenoy N."/>
            <person name="Sisk P."/>
            <person name="Stolte C."/>
            <person name="Sykes S."/>
            <person name="Wortman J."/>
            <person name="Nusbaum C."/>
            <person name="Birren B."/>
        </authorList>
    </citation>
    <scope>NUCLEOTIDE SEQUENCE [LARGE SCALE GENOMIC DNA]</scope>
    <source>
        <strain evidence="1">Fo47</strain>
    </source>
</reference>
<reference evidence="1" key="2">
    <citation type="submission" date="2012-06" db="EMBL/GenBank/DDBJ databases">
        <title>Annotation of the Genome Sequence of Fusarium oxysporum Fo47.</title>
        <authorList>
            <consortium name="The Broad Institute Genomics Platform"/>
            <person name="Ma L.-J."/>
            <person name="Corby-Kistler H."/>
            <person name="Broz K."/>
            <person name="Gale L.R."/>
            <person name="Jonkers W."/>
            <person name="O'Donnell K."/>
            <person name="Ploetz R."/>
            <person name="Steinberg C."/>
            <person name="Schwartz D.C."/>
            <person name="VanEtten H."/>
            <person name="Zhou S."/>
            <person name="Young S.K."/>
            <person name="Zeng Q."/>
            <person name="Gargeya S."/>
            <person name="Fitzgerald M."/>
            <person name="Abouelleil A."/>
            <person name="Alvarado L."/>
            <person name="Chapman S.B."/>
            <person name="Gainer-Dewar J."/>
            <person name="Goldberg J."/>
            <person name="Griggs A."/>
            <person name="Gujja S."/>
            <person name="Hansen M."/>
            <person name="Howarth C."/>
            <person name="Imamovic A."/>
            <person name="Ireland A."/>
            <person name="Larimer J."/>
            <person name="McCowan C."/>
            <person name="Murphy C."/>
            <person name="Pearson M."/>
            <person name="Poon T.W."/>
            <person name="Priest M."/>
            <person name="Roberts A."/>
            <person name="Saif S."/>
            <person name="Shea T."/>
            <person name="Sykes S."/>
            <person name="Wortman J."/>
            <person name="Nusbaum C."/>
            <person name="Birren B."/>
        </authorList>
    </citation>
    <scope>NUCLEOTIDE SEQUENCE</scope>
    <source>
        <strain evidence="1">Fo47</strain>
    </source>
</reference>